<accession>A0ABZ0S6T7</accession>
<proteinExistence type="predicted"/>
<sequence length="280" mass="30654">MDACLRLCYLLGLTLLICVVMFKVSSIVISAETLELALSGSAFGLLLLYHLYHAWEVSVRPDRTSFGRNSRARAQWATHVMRKGPDILAVQTLRNWTMGATLLASTAIVLALGVLSFALSTDGVDQLNSLVHIAGVRSHTLAISKALLAVFIYLIGFVSFSLCIRFYNHAAFLLNLPAPAPEPLLAPSPVLSAEAASKSLPQQVAQQPVLQLAQQEIQQPGLDPRLAIRAISRGAGAYNFGMRAYYISIPVMLWLLGPIWFFVGALMMTLLIYRLDHDYG</sequence>
<evidence type="ECO:0000256" key="1">
    <source>
        <dbReference type="SAM" id="Phobius"/>
    </source>
</evidence>
<feature type="transmembrane region" description="Helical" evidence="1">
    <location>
        <begin position="7"/>
        <end position="30"/>
    </location>
</feature>
<reference evidence="2 3" key="1">
    <citation type="journal article" date="2023" name="Microorganisms">
        <title>Thiorhodovibrio frisius and Trv. litoralis spp. nov., Two Novel Members from a Clade of Fastidious Purple Sulfur Bacteria That Exhibit Unique Red-Shifted Light-Harvesting Capabilities.</title>
        <authorList>
            <person name="Methner A."/>
            <person name="Kuzyk S.B."/>
            <person name="Petersen J."/>
            <person name="Bauer S."/>
            <person name="Brinkmann H."/>
            <person name="Sichau K."/>
            <person name="Wanner G."/>
            <person name="Wolf J."/>
            <person name="Neumann-Schaal M."/>
            <person name="Henke P."/>
            <person name="Tank M."/>
            <person name="Sproer C."/>
            <person name="Bunk B."/>
            <person name="Overmann J."/>
        </authorList>
    </citation>
    <scope>NUCLEOTIDE SEQUENCE [LARGE SCALE GENOMIC DNA]</scope>
    <source>
        <strain evidence="2 3">DSM 6702</strain>
    </source>
</reference>
<gene>
    <name evidence="2" type="ORF">Thiowin_01187</name>
</gene>
<dbReference type="PANTHER" id="PTHR31168">
    <property type="entry name" value="OS02G0292800 PROTEIN"/>
    <property type="match status" value="1"/>
</dbReference>
<feature type="transmembrane region" description="Helical" evidence="1">
    <location>
        <begin position="251"/>
        <end position="273"/>
    </location>
</feature>
<organism evidence="2 3">
    <name type="scientific">Thiorhodovibrio winogradskyi</name>
    <dbReference type="NCBI Taxonomy" id="77007"/>
    <lineage>
        <taxon>Bacteria</taxon>
        <taxon>Pseudomonadati</taxon>
        <taxon>Pseudomonadota</taxon>
        <taxon>Gammaproteobacteria</taxon>
        <taxon>Chromatiales</taxon>
        <taxon>Chromatiaceae</taxon>
        <taxon>Thiorhodovibrio</taxon>
    </lineage>
</organism>
<dbReference type="EMBL" id="CP121472">
    <property type="protein sequence ID" value="WPL16234.1"/>
    <property type="molecule type" value="Genomic_DNA"/>
</dbReference>
<dbReference type="Proteomes" id="UP001432180">
    <property type="component" value="Chromosome"/>
</dbReference>
<keyword evidence="1" id="KW-0472">Membrane</keyword>
<keyword evidence="1" id="KW-0812">Transmembrane</keyword>
<keyword evidence="1" id="KW-1133">Transmembrane helix</keyword>
<protein>
    <recommendedName>
        <fullName evidence="4">DUF599 domain-containing protein</fullName>
    </recommendedName>
</protein>
<feature type="transmembrane region" description="Helical" evidence="1">
    <location>
        <begin position="100"/>
        <end position="119"/>
    </location>
</feature>
<evidence type="ECO:0000313" key="2">
    <source>
        <dbReference type="EMBL" id="WPL16234.1"/>
    </source>
</evidence>
<keyword evidence="3" id="KW-1185">Reference proteome</keyword>
<dbReference type="Pfam" id="PF04654">
    <property type="entry name" value="DUF599"/>
    <property type="match status" value="1"/>
</dbReference>
<evidence type="ECO:0008006" key="4">
    <source>
        <dbReference type="Google" id="ProtNLM"/>
    </source>
</evidence>
<dbReference type="PANTHER" id="PTHR31168:SF1">
    <property type="entry name" value="DUF599 FAMILY PROTEIN"/>
    <property type="match status" value="1"/>
</dbReference>
<evidence type="ECO:0000313" key="3">
    <source>
        <dbReference type="Proteomes" id="UP001432180"/>
    </source>
</evidence>
<feature type="transmembrane region" description="Helical" evidence="1">
    <location>
        <begin position="146"/>
        <end position="167"/>
    </location>
</feature>
<name>A0ABZ0S6T7_9GAMM</name>
<feature type="transmembrane region" description="Helical" evidence="1">
    <location>
        <begin position="36"/>
        <end position="55"/>
    </location>
</feature>
<dbReference type="InterPro" id="IPR006747">
    <property type="entry name" value="DUF599"/>
</dbReference>